<evidence type="ECO:0000256" key="1">
    <source>
        <dbReference type="ARBA" id="ARBA00022630"/>
    </source>
</evidence>
<dbReference type="GO" id="GO:0018580">
    <property type="term" value="F:nitronate monooxygenase activity"/>
    <property type="evidence" value="ECO:0007669"/>
    <property type="project" value="InterPro"/>
</dbReference>
<dbReference type="SUPFAM" id="SSF51412">
    <property type="entry name" value="Inosine monophosphate dehydrogenase (IMPDH)"/>
    <property type="match status" value="1"/>
</dbReference>
<evidence type="ECO:0000313" key="6">
    <source>
        <dbReference type="Proteomes" id="UP000298327"/>
    </source>
</evidence>
<evidence type="ECO:0000256" key="2">
    <source>
        <dbReference type="ARBA" id="ARBA00022643"/>
    </source>
</evidence>
<sequence>MMGDEYDGGDAAEHELDAEEITSPNTDKHRVVCGALESLPRARQTPQAQSIYSRLLRLFAVHLVTPGRVLSNVTEHPLKPWSACVLHRPNVVTGKAPDSRGITANTHSRPAHYFSSTDMSTIYTSITRLLSVRTPVVLAPMAGASGGALASQVTLGGGFGFLAPTYDGSEKFRDQLRIARSNLNIPAQGLPIGVGFLGWKLETPDSPHVELLKIALENQVQAIWLACGNDTARWVEYIRKHDKETGKDRKTLIFIQVGTVDQAITAVNEFKPDVLVAQGNESGGHGIAAAPPLFTLVSQVLAALPSGTAPPLLAAGGIINGSQVAAYLTLGASGAVLGTRFLLTPETLYSESRKQALLAAKTNSTMRSGMFDVLNNTLGWPSGVDGRGLRISAVEEAHAGANIDEVKQKFAEGAKQGDPGSIVIYAGIGAESINEIKPAKDIVHELHDDIIERLKASSTLLSQA</sequence>
<dbReference type="STRING" id="205917.A0A4Y9ZDS0"/>
<keyword evidence="6" id="KW-1185">Reference proteome</keyword>
<dbReference type="OrthoDB" id="2349068at2759"/>
<evidence type="ECO:0000313" key="5">
    <source>
        <dbReference type="EMBL" id="TFY72300.1"/>
    </source>
</evidence>
<feature type="region of interest" description="Disordered" evidence="4">
    <location>
        <begin position="1"/>
        <end position="24"/>
    </location>
</feature>
<feature type="compositionally biased region" description="Acidic residues" evidence="4">
    <location>
        <begin position="1"/>
        <end position="20"/>
    </location>
</feature>
<dbReference type="AlphaFoldDB" id="A0A4Y9ZDS0"/>
<evidence type="ECO:0000256" key="3">
    <source>
        <dbReference type="ARBA" id="ARBA00023002"/>
    </source>
</evidence>
<dbReference type="CDD" id="cd04730">
    <property type="entry name" value="NPD_like"/>
    <property type="match status" value="1"/>
</dbReference>
<dbReference type="PANTHER" id="PTHR32332">
    <property type="entry name" value="2-NITROPROPANE DIOXYGENASE"/>
    <property type="match status" value="1"/>
</dbReference>
<dbReference type="Gene3D" id="3.20.20.70">
    <property type="entry name" value="Aldolase class I"/>
    <property type="match status" value="1"/>
</dbReference>
<keyword evidence="3" id="KW-0560">Oxidoreductase</keyword>
<keyword evidence="2" id="KW-0288">FMN</keyword>
<organism evidence="5 6">
    <name type="scientific">Dentipellis fragilis</name>
    <dbReference type="NCBI Taxonomy" id="205917"/>
    <lineage>
        <taxon>Eukaryota</taxon>
        <taxon>Fungi</taxon>
        <taxon>Dikarya</taxon>
        <taxon>Basidiomycota</taxon>
        <taxon>Agaricomycotina</taxon>
        <taxon>Agaricomycetes</taxon>
        <taxon>Russulales</taxon>
        <taxon>Hericiaceae</taxon>
        <taxon>Dentipellis</taxon>
    </lineage>
</organism>
<comment type="caution">
    <text evidence="5">The sequence shown here is derived from an EMBL/GenBank/DDBJ whole genome shotgun (WGS) entry which is preliminary data.</text>
</comment>
<gene>
    <name evidence="5" type="ORF">EVG20_g703</name>
</gene>
<proteinExistence type="predicted"/>
<reference evidence="5 6" key="1">
    <citation type="submission" date="2019-02" db="EMBL/GenBank/DDBJ databases">
        <title>Genome sequencing of the rare red list fungi Dentipellis fragilis.</title>
        <authorList>
            <person name="Buettner E."/>
            <person name="Kellner H."/>
        </authorList>
    </citation>
    <scope>NUCLEOTIDE SEQUENCE [LARGE SCALE GENOMIC DNA]</scope>
    <source>
        <strain evidence="5 6">DSM 105465</strain>
    </source>
</reference>
<dbReference type="InterPro" id="IPR004136">
    <property type="entry name" value="NMO"/>
</dbReference>
<accession>A0A4Y9ZDS0</accession>
<dbReference type="Pfam" id="PF03060">
    <property type="entry name" value="NMO"/>
    <property type="match status" value="1"/>
</dbReference>
<dbReference type="EMBL" id="SEOQ01000018">
    <property type="protein sequence ID" value="TFY72300.1"/>
    <property type="molecule type" value="Genomic_DNA"/>
</dbReference>
<keyword evidence="1" id="KW-0285">Flavoprotein</keyword>
<protein>
    <submittedName>
        <fullName evidence="5">Uncharacterized protein</fullName>
    </submittedName>
</protein>
<evidence type="ECO:0000256" key="4">
    <source>
        <dbReference type="SAM" id="MobiDB-lite"/>
    </source>
</evidence>
<dbReference type="PANTHER" id="PTHR32332:SF31">
    <property type="entry name" value="2-NITROPROPANE DIOXYGENASE FAMILY, PUTATIVE (AFU_ORTHOLOGUE AFUA_2G09850)-RELATED"/>
    <property type="match status" value="1"/>
</dbReference>
<name>A0A4Y9ZDS0_9AGAM</name>
<dbReference type="Proteomes" id="UP000298327">
    <property type="component" value="Unassembled WGS sequence"/>
</dbReference>
<dbReference type="InterPro" id="IPR013785">
    <property type="entry name" value="Aldolase_TIM"/>
</dbReference>